<dbReference type="SUPFAM" id="SSF57667">
    <property type="entry name" value="beta-beta-alpha zinc fingers"/>
    <property type="match status" value="1"/>
</dbReference>
<dbReference type="Pfam" id="PF00651">
    <property type="entry name" value="BTB"/>
    <property type="match status" value="1"/>
</dbReference>
<keyword evidence="3" id="KW-0479">Metal-binding</keyword>
<keyword evidence="5 13" id="KW-0863">Zinc-finger</keyword>
<dbReference type="GO" id="GO:0045476">
    <property type="term" value="P:nurse cell apoptotic process"/>
    <property type="evidence" value="ECO:0007669"/>
    <property type="project" value="UniProtKB-ARBA"/>
</dbReference>
<evidence type="ECO:0000256" key="1">
    <source>
        <dbReference type="ARBA" id="ARBA00004123"/>
    </source>
</evidence>
<dbReference type="SUPFAM" id="SSF54695">
    <property type="entry name" value="POZ domain"/>
    <property type="match status" value="1"/>
</dbReference>
<dbReference type="Proteomes" id="UP000770661">
    <property type="component" value="Unassembled WGS sequence"/>
</dbReference>
<dbReference type="AlphaFoldDB" id="A0A8J5CIW1"/>
<dbReference type="OrthoDB" id="6359816at2759"/>
<feature type="compositionally biased region" description="Basic and acidic residues" evidence="14">
    <location>
        <begin position="151"/>
        <end position="167"/>
    </location>
</feature>
<evidence type="ECO:0000256" key="4">
    <source>
        <dbReference type="ARBA" id="ARBA00022737"/>
    </source>
</evidence>
<evidence type="ECO:0000313" key="18">
    <source>
        <dbReference type="Proteomes" id="UP000770661"/>
    </source>
</evidence>
<name>A0A8J5CIW1_CHIOP</name>
<feature type="region of interest" description="Disordered" evidence="14">
    <location>
        <begin position="116"/>
        <end position="240"/>
    </location>
</feature>
<dbReference type="GO" id="GO:0048813">
    <property type="term" value="P:dendrite morphogenesis"/>
    <property type="evidence" value="ECO:0007669"/>
    <property type="project" value="UniProtKB-ARBA"/>
</dbReference>
<dbReference type="SMART" id="SM00225">
    <property type="entry name" value="BTB"/>
    <property type="match status" value="1"/>
</dbReference>
<reference evidence="17" key="1">
    <citation type="submission" date="2020-07" db="EMBL/GenBank/DDBJ databases">
        <title>The High-quality genome of the commercially important snow crab, Chionoecetes opilio.</title>
        <authorList>
            <person name="Jeong J.-H."/>
            <person name="Ryu S."/>
        </authorList>
    </citation>
    <scope>NUCLEOTIDE SEQUENCE</scope>
    <source>
        <strain evidence="17">MADBK_172401_WGS</strain>
        <tissue evidence="17">Digestive gland</tissue>
    </source>
</reference>
<protein>
    <submittedName>
        <fullName evidence="17">Longitudinals lacking protein, isoform G</fullName>
    </submittedName>
</protein>
<dbReference type="InterPro" id="IPR011333">
    <property type="entry name" value="SKP1/BTB/POZ_sf"/>
</dbReference>
<keyword evidence="6" id="KW-0221">Differentiation</keyword>
<comment type="subcellular location">
    <subcellularLocation>
        <location evidence="1">Nucleus</location>
    </subcellularLocation>
</comment>
<evidence type="ECO:0000256" key="11">
    <source>
        <dbReference type="ARBA" id="ARBA00023242"/>
    </source>
</evidence>
<dbReference type="GO" id="GO:0045467">
    <property type="term" value="P:R7 cell development"/>
    <property type="evidence" value="ECO:0007669"/>
    <property type="project" value="UniProtKB-ARBA"/>
</dbReference>
<proteinExistence type="predicted"/>
<evidence type="ECO:0000256" key="8">
    <source>
        <dbReference type="ARBA" id="ARBA00022902"/>
    </source>
</evidence>
<dbReference type="GO" id="GO:0006357">
    <property type="term" value="P:regulation of transcription by RNA polymerase II"/>
    <property type="evidence" value="ECO:0007669"/>
    <property type="project" value="TreeGrafter"/>
</dbReference>
<dbReference type="InterPro" id="IPR036236">
    <property type="entry name" value="Znf_C2H2_sf"/>
</dbReference>
<dbReference type="PROSITE" id="PS50097">
    <property type="entry name" value="BTB"/>
    <property type="match status" value="1"/>
</dbReference>
<feature type="compositionally biased region" description="Basic and acidic residues" evidence="14">
    <location>
        <begin position="201"/>
        <end position="228"/>
    </location>
</feature>
<dbReference type="Pfam" id="PF00096">
    <property type="entry name" value="zf-C2H2"/>
    <property type="match status" value="2"/>
</dbReference>
<dbReference type="InterPro" id="IPR051095">
    <property type="entry name" value="Dros_DevTransReg"/>
</dbReference>
<dbReference type="FunFam" id="3.30.160.60:FF:000446">
    <property type="entry name" value="Zinc finger protein"/>
    <property type="match status" value="1"/>
</dbReference>
<keyword evidence="2" id="KW-0217">Developmental protein</keyword>
<evidence type="ECO:0000256" key="9">
    <source>
        <dbReference type="ARBA" id="ARBA00023015"/>
    </source>
</evidence>
<evidence type="ECO:0000259" key="16">
    <source>
        <dbReference type="PROSITE" id="PS50157"/>
    </source>
</evidence>
<evidence type="ECO:0000256" key="6">
    <source>
        <dbReference type="ARBA" id="ARBA00022782"/>
    </source>
</evidence>
<organism evidence="17 18">
    <name type="scientific">Chionoecetes opilio</name>
    <name type="common">Atlantic snow crab</name>
    <name type="synonym">Cancer opilio</name>
    <dbReference type="NCBI Taxonomy" id="41210"/>
    <lineage>
        <taxon>Eukaryota</taxon>
        <taxon>Metazoa</taxon>
        <taxon>Ecdysozoa</taxon>
        <taxon>Arthropoda</taxon>
        <taxon>Crustacea</taxon>
        <taxon>Multicrustacea</taxon>
        <taxon>Malacostraca</taxon>
        <taxon>Eumalacostraca</taxon>
        <taxon>Eucarida</taxon>
        <taxon>Decapoda</taxon>
        <taxon>Pleocyemata</taxon>
        <taxon>Brachyura</taxon>
        <taxon>Eubrachyura</taxon>
        <taxon>Majoidea</taxon>
        <taxon>Majidae</taxon>
        <taxon>Chionoecetes</taxon>
    </lineage>
</organism>
<dbReference type="GO" id="GO:0035167">
    <property type="term" value="P:larval lymph gland hemopoiesis"/>
    <property type="evidence" value="ECO:0007669"/>
    <property type="project" value="UniProtKB-ARBA"/>
</dbReference>
<dbReference type="CDD" id="cd18315">
    <property type="entry name" value="BTB_POZ_BAB-like"/>
    <property type="match status" value="1"/>
</dbReference>
<dbReference type="FunFam" id="3.30.160.60:FF:000130">
    <property type="entry name" value="Spalt-like transcription factor 4"/>
    <property type="match status" value="1"/>
</dbReference>
<keyword evidence="8" id="KW-0524">Neurogenesis</keyword>
<evidence type="ECO:0000313" key="17">
    <source>
        <dbReference type="EMBL" id="KAG0701729.1"/>
    </source>
</evidence>
<comment type="function">
    <text evidence="12">Putative transcription factor required for axon growth and guidance in the central and peripheral nervous systems. Repels CNS axons away from the midline by promoting the expression of the midline repellent sli and its receptor robo.</text>
</comment>
<dbReference type="PROSITE" id="PS50157">
    <property type="entry name" value="ZINC_FINGER_C2H2_2"/>
    <property type="match status" value="1"/>
</dbReference>
<keyword evidence="7" id="KW-0862">Zinc</keyword>
<keyword evidence="9" id="KW-0805">Transcription regulation</keyword>
<evidence type="ECO:0000256" key="10">
    <source>
        <dbReference type="ARBA" id="ARBA00023163"/>
    </source>
</evidence>
<sequence>MGDGGLLSLSWNNHKTTFCHILSSLREKERYTDVTLACEGKFYPVHKLVLSTCSEYFESMFEQTPCKHPIIVLKDLKSDEVESLLNYMYAGVVNVAQNDLARLIKAAELLKVKGLAVPDEPPPEADSKKNFSPARGSREDPTSPPPKRRRREESGGAPGDREHREQHVTVSSPTASPRTSPYHTASSEYHQDNSRTPNEAHASEHGSEKSIDRLEPDVRSEPTSDTKHNQHTPARVSSPMQVMLDETLVKEEIMDPEDQDSLMNCGMDYGSLASDGRIENATTDGATQDHQGQMLPTKYEPQPLGPSQSHHLAESVVEALAGPSGMQGWLGGGGDMGGAFAGVDGYGGDSRHQELRQGLQGQQPQAHQMAVVMNFEEKHSRVWPAVVGGCPKSTVGYEENPEGHVRPWTSHIKKFECTYCSYFTITSTNLMNHMRTHTGEKPFACTYCPYRSTQKGNLKTHISKHHLEYAALRNGQ</sequence>
<comment type="caution">
    <text evidence="17">The sequence shown here is derived from an EMBL/GenBank/DDBJ whole genome shotgun (WGS) entry which is preliminary data.</text>
</comment>
<dbReference type="Gene3D" id="3.30.160.60">
    <property type="entry name" value="Classic Zinc Finger"/>
    <property type="match status" value="2"/>
</dbReference>
<evidence type="ECO:0000256" key="2">
    <source>
        <dbReference type="ARBA" id="ARBA00022473"/>
    </source>
</evidence>
<feature type="domain" description="C2H2-type" evidence="16">
    <location>
        <begin position="415"/>
        <end position="442"/>
    </location>
</feature>
<keyword evidence="4" id="KW-0677">Repeat</keyword>
<keyword evidence="18" id="KW-1185">Reference proteome</keyword>
<dbReference type="GO" id="GO:0008406">
    <property type="term" value="P:gonad development"/>
    <property type="evidence" value="ECO:0007669"/>
    <property type="project" value="UniProtKB-ARBA"/>
</dbReference>
<evidence type="ECO:0000256" key="12">
    <source>
        <dbReference type="ARBA" id="ARBA00037382"/>
    </source>
</evidence>
<evidence type="ECO:0000256" key="7">
    <source>
        <dbReference type="ARBA" id="ARBA00022833"/>
    </source>
</evidence>
<dbReference type="GO" id="GO:0005634">
    <property type="term" value="C:nucleus"/>
    <property type="evidence" value="ECO:0007669"/>
    <property type="project" value="UniProtKB-SubCell"/>
</dbReference>
<dbReference type="GO" id="GO:0016199">
    <property type="term" value="P:axon midline choice point recognition"/>
    <property type="evidence" value="ECO:0007669"/>
    <property type="project" value="UniProtKB-ARBA"/>
</dbReference>
<dbReference type="EMBL" id="JACEEZ010025355">
    <property type="protein sequence ID" value="KAG0701729.1"/>
    <property type="molecule type" value="Genomic_DNA"/>
</dbReference>
<dbReference type="PANTHER" id="PTHR23110">
    <property type="entry name" value="BTB DOMAIN TRANSCRIPTION FACTOR"/>
    <property type="match status" value="1"/>
</dbReference>
<accession>A0A8J5CIW1</accession>
<evidence type="ECO:0000256" key="13">
    <source>
        <dbReference type="PROSITE-ProRule" id="PRU00042"/>
    </source>
</evidence>
<keyword evidence="11" id="KW-0539">Nucleus</keyword>
<gene>
    <name evidence="17" type="primary">lola_4</name>
    <name evidence="17" type="ORF">GWK47_025243</name>
</gene>
<dbReference type="GO" id="GO:0007464">
    <property type="term" value="P:R3/R4 cell fate commitment"/>
    <property type="evidence" value="ECO:0007669"/>
    <property type="project" value="UniProtKB-ARBA"/>
</dbReference>
<dbReference type="Gene3D" id="3.30.710.10">
    <property type="entry name" value="Potassium Channel Kv1.1, Chain A"/>
    <property type="match status" value="1"/>
</dbReference>
<dbReference type="InterPro" id="IPR000210">
    <property type="entry name" value="BTB/POZ_dom"/>
</dbReference>
<keyword evidence="10" id="KW-0804">Transcription</keyword>
<dbReference type="GO" id="GO:0008270">
    <property type="term" value="F:zinc ion binding"/>
    <property type="evidence" value="ECO:0007669"/>
    <property type="project" value="UniProtKB-KW"/>
</dbReference>
<evidence type="ECO:0000256" key="3">
    <source>
        <dbReference type="ARBA" id="ARBA00022723"/>
    </source>
</evidence>
<evidence type="ECO:0000259" key="15">
    <source>
        <dbReference type="PROSITE" id="PS50097"/>
    </source>
</evidence>
<dbReference type="GO" id="GO:0007526">
    <property type="term" value="P:larval somatic muscle development"/>
    <property type="evidence" value="ECO:0007669"/>
    <property type="project" value="UniProtKB-ARBA"/>
</dbReference>
<dbReference type="PANTHER" id="PTHR23110:SF111">
    <property type="entry name" value="LONGITUDINALS LACKING PROTEIN, ISOFORMS F_I_K_T"/>
    <property type="match status" value="1"/>
</dbReference>
<dbReference type="InterPro" id="IPR013087">
    <property type="entry name" value="Znf_C2H2_type"/>
</dbReference>
<dbReference type="SMART" id="SM00355">
    <property type="entry name" value="ZnF_C2H2"/>
    <property type="match status" value="2"/>
</dbReference>
<evidence type="ECO:0000256" key="5">
    <source>
        <dbReference type="ARBA" id="ARBA00022771"/>
    </source>
</evidence>
<feature type="domain" description="BTB" evidence="15">
    <location>
        <begin position="32"/>
        <end position="97"/>
    </location>
</feature>
<evidence type="ECO:0000256" key="14">
    <source>
        <dbReference type="SAM" id="MobiDB-lite"/>
    </source>
</evidence>
<feature type="compositionally biased region" description="Polar residues" evidence="14">
    <location>
        <begin position="168"/>
        <end position="188"/>
    </location>
</feature>